<name>A0A1F7VG01_9BACT</name>
<protein>
    <recommendedName>
        <fullName evidence="3">DUF1902 domain-containing protein</fullName>
    </recommendedName>
</protein>
<dbReference type="InterPro" id="IPR035069">
    <property type="entry name" value="TTHA1013/TTHA0281-like"/>
</dbReference>
<reference evidence="1 2" key="1">
    <citation type="journal article" date="2016" name="Nat. Commun.">
        <title>Thousands of microbial genomes shed light on interconnected biogeochemical processes in an aquifer system.</title>
        <authorList>
            <person name="Anantharaman K."/>
            <person name="Brown C.T."/>
            <person name="Hug L.A."/>
            <person name="Sharon I."/>
            <person name="Castelle C.J."/>
            <person name="Probst A.J."/>
            <person name="Thomas B.C."/>
            <person name="Singh A."/>
            <person name="Wilkins M.J."/>
            <person name="Karaoz U."/>
            <person name="Brodie E.L."/>
            <person name="Williams K.H."/>
            <person name="Hubbard S.S."/>
            <person name="Banfield J.F."/>
        </authorList>
    </citation>
    <scope>NUCLEOTIDE SEQUENCE [LARGE SCALE GENOMIC DNA]</scope>
</reference>
<dbReference type="AlphaFoldDB" id="A0A1F7VG01"/>
<sequence>MSLYRLFFPQKDPKYIKSQYNIPDVISWQIELNKNGLVATSTELPGLVTNAKNPEELLEMINDAVLEYFDVPKRESDYIFDTLNLHGQGTVLLK</sequence>
<proteinExistence type="predicted"/>
<dbReference type="EMBL" id="MGES01000003">
    <property type="protein sequence ID" value="OGL89436.1"/>
    <property type="molecule type" value="Genomic_DNA"/>
</dbReference>
<dbReference type="Gene3D" id="3.30.160.250">
    <property type="match status" value="1"/>
</dbReference>
<organism evidence="1 2">
    <name type="scientific">Candidatus Uhrbacteria bacterium RIFCSPLOWO2_02_FULL_51_9</name>
    <dbReference type="NCBI Taxonomy" id="1802410"/>
    <lineage>
        <taxon>Bacteria</taxon>
        <taxon>Candidatus Uhriibacteriota</taxon>
    </lineage>
</organism>
<evidence type="ECO:0000313" key="2">
    <source>
        <dbReference type="Proteomes" id="UP000176678"/>
    </source>
</evidence>
<comment type="caution">
    <text evidence="1">The sequence shown here is derived from an EMBL/GenBank/DDBJ whole genome shotgun (WGS) entry which is preliminary data.</text>
</comment>
<gene>
    <name evidence="1" type="ORF">A3H75_01395</name>
</gene>
<dbReference type="Proteomes" id="UP000176678">
    <property type="component" value="Unassembled WGS sequence"/>
</dbReference>
<accession>A0A1F7VG01</accession>
<dbReference type="SUPFAM" id="SSF143100">
    <property type="entry name" value="TTHA1013/TTHA0281-like"/>
    <property type="match status" value="1"/>
</dbReference>
<dbReference type="STRING" id="1802410.A3H75_01395"/>
<evidence type="ECO:0000313" key="1">
    <source>
        <dbReference type="EMBL" id="OGL89436.1"/>
    </source>
</evidence>
<evidence type="ECO:0008006" key="3">
    <source>
        <dbReference type="Google" id="ProtNLM"/>
    </source>
</evidence>